<dbReference type="AlphaFoldDB" id="A0A8H3FGB5"/>
<protein>
    <submittedName>
        <fullName evidence="2">Uncharacterized protein</fullName>
    </submittedName>
</protein>
<comment type="caution">
    <text evidence="2">The sequence shown here is derived from an EMBL/GenBank/DDBJ whole genome shotgun (WGS) entry which is preliminary data.</text>
</comment>
<feature type="chain" id="PRO_5034979164" evidence="1">
    <location>
        <begin position="22"/>
        <end position="162"/>
    </location>
</feature>
<dbReference type="EMBL" id="CAJPDT010000030">
    <property type="protein sequence ID" value="CAF9922232.1"/>
    <property type="molecule type" value="Genomic_DNA"/>
</dbReference>
<evidence type="ECO:0000313" key="3">
    <source>
        <dbReference type="Proteomes" id="UP000664534"/>
    </source>
</evidence>
<keyword evidence="1" id="KW-0732">Signal</keyword>
<evidence type="ECO:0000313" key="2">
    <source>
        <dbReference type="EMBL" id="CAF9922232.1"/>
    </source>
</evidence>
<proteinExistence type="predicted"/>
<feature type="signal peptide" evidence="1">
    <location>
        <begin position="1"/>
        <end position="21"/>
    </location>
</feature>
<dbReference type="Proteomes" id="UP000664534">
    <property type="component" value="Unassembled WGS sequence"/>
</dbReference>
<reference evidence="2" key="1">
    <citation type="submission" date="2021-03" db="EMBL/GenBank/DDBJ databases">
        <authorList>
            <person name="Tagirdzhanova G."/>
        </authorList>
    </citation>
    <scope>NUCLEOTIDE SEQUENCE</scope>
</reference>
<name>A0A8H3FGB5_9LECA</name>
<evidence type="ECO:0000256" key="1">
    <source>
        <dbReference type="SAM" id="SignalP"/>
    </source>
</evidence>
<dbReference type="OrthoDB" id="5407091at2759"/>
<keyword evidence="3" id="KW-1185">Reference proteome</keyword>
<accession>A0A8H3FGB5</accession>
<sequence length="162" mass="17217">MTALSRFALIVLYVLLPAISAQSANLTTASNAVQFRCTPLRIFDLRLGLVGNCAAAILSLPQYAGPVSFHRAGQDDQGRLPVEKTHGDCMVTVNVVDTRDFSSWTTVNLAASLLMTICTDISLNSAYTGGYAFTGDRAAIKVTLQRYEPSLAAGNGSGLLTE</sequence>
<organism evidence="2 3">
    <name type="scientific">Imshaugia aleurites</name>
    <dbReference type="NCBI Taxonomy" id="172621"/>
    <lineage>
        <taxon>Eukaryota</taxon>
        <taxon>Fungi</taxon>
        <taxon>Dikarya</taxon>
        <taxon>Ascomycota</taxon>
        <taxon>Pezizomycotina</taxon>
        <taxon>Lecanoromycetes</taxon>
        <taxon>OSLEUM clade</taxon>
        <taxon>Lecanoromycetidae</taxon>
        <taxon>Lecanorales</taxon>
        <taxon>Lecanorineae</taxon>
        <taxon>Parmeliaceae</taxon>
        <taxon>Imshaugia</taxon>
    </lineage>
</organism>
<gene>
    <name evidence="2" type="ORF">IMSHALPRED_005630</name>
</gene>